<feature type="transmembrane region" description="Helical" evidence="7">
    <location>
        <begin position="211"/>
        <end position="233"/>
    </location>
</feature>
<organism evidence="8 9">
    <name type="scientific">Streptomyces antibioticus</name>
    <dbReference type="NCBI Taxonomy" id="1890"/>
    <lineage>
        <taxon>Bacteria</taxon>
        <taxon>Bacillati</taxon>
        <taxon>Actinomycetota</taxon>
        <taxon>Actinomycetes</taxon>
        <taxon>Kitasatosporales</taxon>
        <taxon>Streptomycetaceae</taxon>
        <taxon>Streptomyces</taxon>
    </lineage>
</organism>
<evidence type="ECO:0000256" key="1">
    <source>
        <dbReference type="ARBA" id="ARBA00004141"/>
    </source>
</evidence>
<evidence type="ECO:0000256" key="2">
    <source>
        <dbReference type="ARBA" id="ARBA00022692"/>
    </source>
</evidence>
<feature type="transmembrane region" description="Helical" evidence="7">
    <location>
        <begin position="122"/>
        <end position="141"/>
    </location>
</feature>
<feature type="transmembrane region" description="Helical" evidence="7">
    <location>
        <begin position="96"/>
        <end position="116"/>
    </location>
</feature>
<feature type="region of interest" description="Disordered" evidence="6">
    <location>
        <begin position="1"/>
        <end position="82"/>
    </location>
</feature>
<dbReference type="PANTHER" id="PTHR20855:SF3">
    <property type="entry name" value="LD03007P"/>
    <property type="match status" value="1"/>
</dbReference>
<feature type="transmembrane region" description="Helical" evidence="7">
    <location>
        <begin position="162"/>
        <end position="180"/>
    </location>
</feature>
<feature type="binding site" evidence="5">
    <location>
        <position position="270"/>
    </location>
    <ligand>
        <name>Zn(2+)</name>
        <dbReference type="ChEBI" id="CHEBI:29105"/>
    </ligand>
</feature>
<keyword evidence="3 7" id="KW-1133">Transmembrane helix</keyword>
<evidence type="ECO:0000256" key="4">
    <source>
        <dbReference type="ARBA" id="ARBA00023136"/>
    </source>
</evidence>
<dbReference type="EMBL" id="CP050692">
    <property type="protein sequence ID" value="QIT48569.1"/>
    <property type="molecule type" value="Genomic_DNA"/>
</dbReference>
<evidence type="ECO:0000313" key="9">
    <source>
        <dbReference type="Proteomes" id="UP000502504"/>
    </source>
</evidence>
<feature type="compositionally biased region" description="Basic and acidic residues" evidence="6">
    <location>
        <begin position="1"/>
        <end position="16"/>
    </location>
</feature>
<dbReference type="Pfam" id="PF03006">
    <property type="entry name" value="HlyIII"/>
    <property type="match status" value="1"/>
</dbReference>
<feature type="binding site" evidence="5">
    <location>
        <position position="274"/>
    </location>
    <ligand>
        <name>Zn(2+)</name>
        <dbReference type="ChEBI" id="CHEBI:29105"/>
    </ligand>
</feature>
<accession>A0AAE6YGT9</accession>
<feature type="transmembrane region" description="Helical" evidence="7">
    <location>
        <begin position="186"/>
        <end position="204"/>
    </location>
</feature>
<keyword evidence="5" id="KW-0479">Metal-binding</keyword>
<comment type="subcellular location">
    <subcellularLocation>
        <location evidence="1">Membrane</location>
        <topology evidence="1">Multi-pass membrane protein</topology>
    </subcellularLocation>
</comment>
<evidence type="ECO:0000313" key="8">
    <source>
        <dbReference type="EMBL" id="QIT48569.1"/>
    </source>
</evidence>
<protein>
    <submittedName>
        <fullName evidence="8">Hemolysin III family protein</fullName>
    </submittedName>
</protein>
<dbReference type="AlphaFoldDB" id="A0AAE6YGT9"/>
<keyword evidence="5" id="KW-0862">Zinc</keyword>
<feature type="transmembrane region" description="Helical" evidence="7">
    <location>
        <begin position="272"/>
        <end position="293"/>
    </location>
</feature>
<dbReference type="Proteomes" id="UP000502504">
    <property type="component" value="Chromosome"/>
</dbReference>
<reference evidence="8 9" key="1">
    <citation type="submission" date="2020-03" db="EMBL/GenBank/DDBJ databases">
        <title>Is there a link between lipid content and antibiotic production in Streptomyces?</title>
        <authorList>
            <person name="David M."/>
            <person name="Lejeune C."/>
            <person name="Abreu S."/>
            <person name="Thibessard A."/>
            <person name="Leblond P."/>
            <person name="Chaminade P."/>
            <person name="Virolle M.-J."/>
        </authorList>
    </citation>
    <scope>NUCLEOTIDE SEQUENCE [LARGE SCALE GENOMIC DNA]</scope>
    <source>
        <strain evidence="8 9">DSM 41481</strain>
    </source>
</reference>
<dbReference type="InterPro" id="IPR004254">
    <property type="entry name" value="AdipoR/HlyIII-related"/>
</dbReference>
<keyword evidence="2 7" id="KW-0812">Transmembrane</keyword>
<keyword evidence="4 7" id="KW-0472">Membrane</keyword>
<dbReference type="GO" id="GO:0016020">
    <property type="term" value="C:membrane"/>
    <property type="evidence" value="ECO:0007669"/>
    <property type="project" value="UniProtKB-SubCell"/>
</dbReference>
<evidence type="ECO:0000256" key="3">
    <source>
        <dbReference type="ARBA" id="ARBA00022989"/>
    </source>
</evidence>
<sequence length="294" mass="30593">MVRGDLRHQQQADRRPRLIPIHGAQSSNSGAAPHLSRLFACGHAEGGHPPRERGEPVSGYEGPPTSGVLVAPADPGLATRAGDPGSVLRPRLRGRLHAAAAPLVLAAGIVLIALAPAGAGRAAAVVYAATGFVLFATSAVYHLGAWGPRAELALRRVDHTNIFLITAGSYTPIAVAALTGFEQAAILAWVWTGAAAGIALRLGWRTAPRALTTGLCIALGWSVVPVLSSLFAASTAAGVLIVVGGGLYTLGGIVYAARWPDPSPRWFGFHELFHLFTITAWTCQYIGIVLLHLG</sequence>
<evidence type="ECO:0000256" key="5">
    <source>
        <dbReference type="PIRSR" id="PIRSR604254-1"/>
    </source>
</evidence>
<name>A0AAE6YGT9_STRAT</name>
<gene>
    <name evidence="8" type="ORF">HCX60_37810</name>
</gene>
<dbReference type="GO" id="GO:0046872">
    <property type="term" value="F:metal ion binding"/>
    <property type="evidence" value="ECO:0007669"/>
    <property type="project" value="UniProtKB-KW"/>
</dbReference>
<evidence type="ECO:0000256" key="6">
    <source>
        <dbReference type="SAM" id="MobiDB-lite"/>
    </source>
</evidence>
<feature type="compositionally biased region" description="Basic and acidic residues" evidence="6">
    <location>
        <begin position="45"/>
        <end position="55"/>
    </location>
</feature>
<feature type="transmembrane region" description="Helical" evidence="7">
    <location>
        <begin position="239"/>
        <end position="260"/>
    </location>
</feature>
<feature type="binding site" evidence="5">
    <location>
        <position position="142"/>
    </location>
    <ligand>
        <name>Zn(2+)</name>
        <dbReference type="ChEBI" id="CHEBI:29105"/>
    </ligand>
</feature>
<dbReference type="PANTHER" id="PTHR20855">
    <property type="entry name" value="ADIPOR/PROGESTIN RECEPTOR-RELATED"/>
    <property type="match status" value="1"/>
</dbReference>
<evidence type="ECO:0000256" key="7">
    <source>
        <dbReference type="SAM" id="Phobius"/>
    </source>
</evidence>
<proteinExistence type="predicted"/>